<dbReference type="PRINTS" id="PR01210">
    <property type="entry name" value="GGTRANSPTASE"/>
</dbReference>
<evidence type="ECO:0000313" key="1">
    <source>
        <dbReference type="EMBL" id="QQZ50104.1"/>
    </source>
</evidence>
<protein>
    <submittedName>
        <fullName evidence="1">Gamma-glutamyltransferase</fullName>
    </submittedName>
</protein>
<gene>
    <name evidence="1" type="ORF">JKL49_26415</name>
</gene>
<reference evidence="1" key="1">
    <citation type="submission" date="2021-01" db="EMBL/GenBank/DDBJ databases">
        <title>Genome sequence of Phenylobacterium sp. 20VBR1 isolated from a valley glaceir, Ny-Alesund, Svalbard.</title>
        <authorList>
            <person name="Thomas F.A."/>
            <person name="Krishnan K.P."/>
            <person name="Sinha R.K."/>
        </authorList>
    </citation>
    <scope>NUCLEOTIDE SEQUENCE</scope>
    <source>
        <strain evidence="1">20VBR1</strain>
    </source>
</reference>
<dbReference type="EMBL" id="CP068570">
    <property type="protein sequence ID" value="QQZ50104.1"/>
    <property type="molecule type" value="Genomic_DNA"/>
</dbReference>
<dbReference type="InterPro" id="IPR029055">
    <property type="entry name" value="Ntn_hydrolases_N"/>
</dbReference>
<dbReference type="SUPFAM" id="SSF56235">
    <property type="entry name" value="N-terminal nucleophile aminohydrolases (Ntn hydrolases)"/>
    <property type="match status" value="1"/>
</dbReference>
<dbReference type="AlphaFoldDB" id="A0A974S884"/>
<dbReference type="Pfam" id="PF01019">
    <property type="entry name" value="G_glu_transpept"/>
    <property type="match status" value="1"/>
</dbReference>
<proteinExistence type="predicted"/>
<name>A0A974S884_9CAUL</name>
<accession>A0A974S884</accession>
<sequence>MSGRSSGVPGAIAMLSLAQSQHGKLAWNSLFGDAEKLADDGFKVSPRLAGMIVGRFPRPAPRTRWPISPTPTGPA</sequence>
<organism evidence="1">
    <name type="scientific">Phenylobacterium glaciei</name>
    <dbReference type="NCBI Taxonomy" id="2803784"/>
    <lineage>
        <taxon>Bacteria</taxon>
        <taxon>Pseudomonadati</taxon>
        <taxon>Pseudomonadota</taxon>
        <taxon>Alphaproteobacteria</taxon>
        <taxon>Caulobacterales</taxon>
        <taxon>Caulobacteraceae</taxon>
        <taxon>Phenylobacterium</taxon>
    </lineage>
</organism>